<dbReference type="Gramene" id="KMT04183">
    <property type="protein sequence ID" value="KMT04183"/>
    <property type="gene ID" value="BVRB_8g184780"/>
</dbReference>
<accession>A0A0J8BW79</accession>
<name>A0A0J8BW79_BETVV</name>
<dbReference type="EMBL" id="KQ090157">
    <property type="protein sequence ID" value="KMT04183.1"/>
    <property type="molecule type" value="Genomic_DNA"/>
</dbReference>
<evidence type="ECO:0000313" key="1">
    <source>
        <dbReference type="EMBL" id="KMT04183.1"/>
    </source>
</evidence>
<keyword evidence="2" id="KW-1185">Reference proteome</keyword>
<gene>
    <name evidence="1" type="ORF">BVRB_8g184780</name>
</gene>
<proteinExistence type="predicted"/>
<organism evidence="1 2">
    <name type="scientific">Beta vulgaris subsp. vulgaris</name>
    <name type="common">Beet</name>
    <dbReference type="NCBI Taxonomy" id="3555"/>
    <lineage>
        <taxon>Eukaryota</taxon>
        <taxon>Viridiplantae</taxon>
        <taxon>Streptophyta</taxon>
        <taxon>Embryophyta</taxon>
        <taxon>Tracheophyta</taxon>
        <taxon>Spermatophyta</taxon>
        <taxon>Magnoliopsida</taxon>
        <taxon>eudicotyledons</taxon>
        <taxon>Gunneridae</taxon>
        <taxon>Pentapetalae</taxon>
        <taxon>Caryophyllales</taxon>
        <taxon>Chenopodiaceae</taxon>
        <taxon>Betoideae</taxon>
        <taxon>Beta</taxon>
    </lineage>
</organism>
<feature type="non-terminal residue" evidence="1">
    <location>
        <position position="1"/>
    </location>
</feature>
<dbReference type="AlphaFoldDB" id="A0A0J8BW79"/>
<reference evidence="1 2" key="1">
    <citation type="journal article" date="2014" name="Nature">
        <title>The genome of the recently domesticated crop plant sugar beet (Beta vulgaris).</title>
        <authorList>
            <person name="Dohm J.C."/>
            <person name="Minoche A.E."/>
            <person name="Holtgrawe D."/>
            <person name="Capella-Gutierrez S."/>
            <person name="Zakrzewski F."/>
            <person name="Tafer H."/>
            <person name="Rupp O."/>
            <person name="Sorensen T.R."/>
            <person name="Stracke R."/>
            <person name="Reinhardt R."/>
            <person name="Goesmann A."/>
            <person name="Kraft T."/>
            <person name="Schulz B."/>
            <person name="Stadler P.F."/>
            <person name="Schmidt T."/>
            <person name="Gabaldon T."/>
            <person name="Lehrach H."/>
            <person name="Weisshaar B."/>
            <person name="Himmelbauer H."/>
        </authorList>
    </citation>
    <scope>NUCLEOTIDE SEQUENCE [LARGE SCALE GENOMIC DNA]</scope>
    <source>
        <tissue evidence="1">Taproot</tissue>
    </source>
</reference>
<sequence length="45" mass="5397">IRTYPYPHYTNIGKLGYVDSKYILEHTEYFFTYATHITPSVALRR</sequence>
<evidence type="ECO:0000313" key="2">
    <source>
        <dbReference type="Proteomes" id="UP000035740"/>
    </source>
</evidence>
<dbReference type="Proteomes" id="UP000035740">
    <property type="component" value="Chromosome 8"/>
</dbReference>
<protein>
    <submittedName>
        <fullName evidence="1">Uncharacterized protein</fullName>
    </submittedName>
</protein>